<accession>A0A2P2PV82</accession>
<evidence type="ECO:0000313" key="1">
    <source>
        <dbReference type="EMBL" id="MBX58652.1"/>
    </source>
</evidence>
<sequence length="72" mass="8513">MCWKLIFQFQIIEILFSRLIYTCLAFNVLIDSRSLFDVCDLMDMLTVIPICFSPFCPKQQKIKKKNCIIALF</sequence>
<name>A0A2P2PV82_RHIMU</name>
<reference evidence="1" key="1">
    <citation type="submission" date="2018-02" db="EMBL/GenBank/DDBJ databases">
        <title>Rhizophora mucronata_Transcriptome.</title>
        <authorList>
            <person name="Meera S.P."/>
            <person name="Sreeshan A."/>
            <person name="Augustine A."/>
        </authorList>
    </citation>
    <scope>NUCLEOTIDE SEQUENCE</scope>
    <source>
        <tissue evidence="1">Leaf</tissue>
    </source>
</reference>
<dbReference type="EMBL" id="GGEC01078168">
    <property type="protein sequence ID" value="MBX58652.1"/>
    <property type="molecule type" value="Transcribed_RNA"/>
</dbReference>
<organism evidence="1">
    <name type="scientific">Rhizophora mucronata</name>
    <name type="common">Asiatic mangrove</name>
    <dbReference type="NCBI Taxonomy" id="61149"/>
    <lineage>
        <taxon>Eukaryota</taxon>
        <taxon>Viridiplantae</taxon>
        <taxon>Streptophyta</taxon>
        <taxon>Embryophyta</taxon>
        <taxon>Tracheophyta</taxon>
        <taxon>Spermatophyta</taxon>
        <taxon>Magnoliopsida</taxon>
        <taxon>eudicotyledons</taxon>
        <taxon>Gunneridae</taxon>
        <taxon>Pentapetalae</taxon>
        <taxon>rosids</taxon>
        <taxon>fabids</taxon>
        <taxon>Malpighiales</taxon>
        <taxon>Rhizophoraceae</taxon>
        <taxon>Rhizophora</taxon>
    </lineage>
</organism>
<protein>
    <submittedName>
        <fullName evidence="1">Uncharacterized protein</fullName>
    </submittedName>
</protein>
<proteinExistence type="predicted"/>
<dbReference type="AlphaFoldDB" id="A0A2P2PV82"/>